<name>B4FF51_MAIZE</name>
<dbReference type="EMBL" id="BT035739">
    <property type="protein sequence ID" value="ACF80744.1"/>
    <property type="molecule type" value="mRNA"/>
</dbReference>
<dbReference type="OrthoDB" id="193931at2759"/>
<dbReference type="KEGG" id="zma:100193471"/>
<dbReference type="RefSeq" id="NP_001304120.1">
    <property type="nucleotide sequence ID" value="NM_001317191.1"/>
</dbReference>
<sequence>MISSGNFQLRRENQGYPGYQSLIHNLVLCVINYYGLKWIYLQSVSQLDYDILSVALRVVYVCIFRVPMYKEAVLIEVSVPRFPVQSFHRCFRLHICIFCREHQFLRHHLCIMCLLPTSVIFVRSNL</sequence>
<dbReference type="GeneID" id="100193471"/>
<dbReference type="AlphaFoldDB" id="B4FF51"/>
<organism evidence="1">
    <name type="scientific">Zea mays</name>
    <name type="common">Maize</name>
    <dbReference type="NCBI Taxonomy" id="4577"/>
    <lineage>
        <taxon>Eukaryota</taxon>
        <taxon>Viridiplantae</taxon>
        <taxon>Streptophyta</taxon>
        <taxon>Embryophyta</taxon>
        <taxon>Tracheophyta</taxon>
        <taxon>Spermatophyta</taxon>
        <taxon>Magnoliopsida</taxon>
        <taxon>Liliopsida</taxon>
        <taxon>Poales</taxon>
        <taxon>Poaceae</taxon>
        <taxon>PACMAD clade</taxon>
        <taxon>Panicoideae</taxon>
        <taxon>Andropogonodae</taxon>
        <taxon>Andropogoneae</taxon>
        <taxon>Tripsacinae</taxon>
        <taxon>Zea</taxon>
    </lineage>
</organism>
<evidence type="ECO:0000313" key="1">
    <source>
        <dbReference type="EMBL" id="ACF80744.1"/>
    </source>
</evidence>
<accession>B4FF51</accession>
<reference evidence="1" key="1">
    <citation type="journal article" date="2009" name="PLoS Genet.">
        <title>Sequencing, mapping, and analysis of 27,455 maize full-length cDNAs.</title>
        <authorList>
            <person name="Soderlund C."/>
            <person name="Descour A."/>
            <person name="Kudrna D."/>
            <person name="Bomhoff M."/>
            <person name="Boyd L."/>
            <person name="Currie J."/>
            <person name="Angelova A."/>
            <person name="Collura K."/>
            <person name="Wissotski M."/>
            <person name="Ashley E."/>
            <person name="Morrow D."/>
            <person name="Fernandes J."/>
            <person name="Walbot V."/>
            <person name="Yu Y."/>
        </authorList>
    </citation>
    <scope>NUCLEOTIDE SEQUENCE</scope>
    <source>
        <strain evidence="1">B73</strain>
    </source>
</reference>
<proteinExistence type="evidence at transcript level"/>
<protein>
    <submittedName>
        <fullName evidence="1">Uncharacterized protein</fullName>
    </submittedName>
</protein>